<dbReference type="Proteomes" id="UP001197093">
    <property type="component" value="Unassembled WGS sequence"/>
</dbReference>
<sequence>MPALWETDTDIGRRLMEAWEGEGSVFLVTRSFGVYEELAKLNGFPESMCRWLPASASVEDGDDAKSTSTVRTDAAAPDIGVICLRAPQFTYEKKKAGLPTCFLFGRQSPRRKVDVCLGRRTKTSLSRVHFALGLKNDTWAIRNLCDFDTIVNRDTVLAPGTPTYALWPGRLNTVEVADIELELYCRDSRDAATLDAIDKRVALLDPVPTREERFIYVPDIEKTSSR</sequence>
<name>A0AAD4EX67_9PEZI</name>
<protein>
    <recommendedName>
        <fullName evidence="1">FHA domain-containing protein</fullName>
    </recommendedName>
</protein>
<comment type="caution">
    <text evidence="2">The sequence shown here is derived from an EMBL/GenBank/DDBJ whole genome shotgun (WGS) entry which is preliminary data.</text>
</comment>
<accession>A0AAD4EX67</accession>
<reference evidence="2" key="1">
    <citation type="submission" date="2023-02" db="EMBL/GenBank/DDBJ databases">
        <authorList>
            <person name="Palmer J.M."/>
        </authorList>
    </citation>
    <scope>NUCLEOTIDE SEQUENCE</scope>
    <source>
        <strain evidence="2">FW57</strain>
    </source>
</reference>
<gene>
    <name evidence="2" type="ORF">NEMBOFW57_005299</name>
</gene>
<organism evidence="2 3">
    <name type="scientific">Staphylotrichum longicolle</name>
    <dbReference type="NCBI Taxonomy" id="669026"/>
    <lineage>
        <taxon>Eukaryota</taxon>
        <taxon>Fungi</taxon>
        <taxon>Dikarya</taxon>
        <taxon>Ascomycota</taxon>
        <taxon>Pezizomycotina</taxon>
        <taxon>Sordariomycetes</taxon>
        <taxon>Sordariomycetidae</taxon>
        <taxon>Sordariales</taxon>
        <taxon>Chaetomiaceae</taxon>
        <taxon>Staphylotrichum</taxon>
    </lineage>
</organism>
<dbReference type="InterPro" id="IPR000253">
    <property type="entry name" value="FHA_dom"/>
</dbReference>
<dbReference type="AlphaFoldDB" id="A0AAD4EX67"/>
<feature type="domain" description="FHA" evidence="1">
    <location>
        <begin position="102"/>
        <end position="156"/>
    </location>
</feature>
<proteinExistence type="predicted"/>
<evidence type="ECO:0000259" key="1">
    <source>
        <dbReference type="PROSITE" id="PS50006"/>
    </source>
</evidence>
<evidence type="ECO:0000313" key="2">
    <source>
        <dbReference type="EMBL" id="KAG7288939.1"/>
    </source>
</evidence>
<dbReference type="PROSITE" id="PS50006">
    <property type="entry name" value="FHA_DOMAIN"/>
    <property type="match status" value="1"/>
</dbReference>
<dbReference type="EMBL" id="JAHCVI010000002">
    <property type="protein sequence ID" value="KAG7288939.1"/>
    <property type="molecule type" value="Genomic_DNA"/>
</dbReference>
<keyword evidence="3" id="KW-1185">Reference proteome</keyword>
<evidence type="ECO:0000313" key="3">
    <source>
        <dbReference type="Proteomes" id="UP001197093"/>
    </source>
</evidence>